<reference evidence="3" key="1">
    <citation type="submission" date="2021-02" db="EMBL/GenBank/DDBJ databases">
        <authorList>
            <person name="Bekaert M."/>
        </authorList>
    </citation>
    <scope>NUCLEOTIDE SEQUENCE</scope>
    <source>
        <strain evidence="3">IoA-00</strain>
    </source>
</reference>
<dbReference type="InterPro" id="IPR043504">
    <property type="entry name" value="Peptidase_S1_PA_chymotrypsin"/>
</dbReference>
<dbReference type="InterPro" id="IPR009003">
    <property type="entry name" value="Peptidase_S1_PA"/>
</dbReference>
<dbReference type="PROSITE" id="PS50240">
    <property type="entry name" value="TRYPSIN_DOM"/>
    <property type="match status" value="1"/>
</dbReference>
<dbReference type="Gene3D" id="2.40.10.10">
    <property type="entry name" value="Trypsin-like serine proteases"/>
    <property type="match status" value="1"/>
</dbReference>
<gene>
    <name evidence="3" type="ORF">LSAA_14539</name>
</gene>
<dbReference type="PROSITE" id="PS00135">
    <property type="entry name" value="TRYPSIN_SER"/>
    <property type="match status" value="1"/>
</dbReference>
<dbReference type="Proteomes" id="UP000675881">
    <property type="component" value="Chromosome 9"/>
</dbReference>
<keyword evidence="1" id="KW-1015">Disulfide bond</keyword>
<dbReference type="InterPro" id="IPR001254">
    <property type="entry name" value="Trypsin_dom"/>
</dbReference>
<dbReference type="InterPro" id="IPR033116">
    <property type="entry name" value="TRYPSIN_SER"/>
</dbReference>
<evidence type="ECO:0000256" key="2">
    <source>
        <dbReference type="ARBA" id="ARBA00024195"/>
    </source>
</evidence>
<dbReference type="InterPro" id="IPR051487">
    <property type="entry name" value="Ser/Thr_Proteases_Immune/Dev"/>
</dbReference>
<dbReference type="OrthoDB" id="10059102at2759"/>
<protein>
    <submittedName>
        <fullName evidence="3">(salmon louse) hypothetical protein</fullName>
    </submittedName>
</protein>
<sequence length="321" mass="34917">MLKVCEVAGTPLMLSSSSSSPVPATFVALGSNCISKIRISIPSEKVSPIFDVYAGGITDFESGQKYSVKKVVVHERFRRTKGGTINDIAVITIQTEFEFGSTVQPICLPFLKPSVPDAGSTVVASGWGHTKPEDSACSSNLLRTDLQVYTFGSEECINYIHTFTEKGSILCVHKPSTCTCYGDSGGPLAMEVDGVCTLVGITSQGFECGTLGYGSFYVNVSYYLDWIIDNISERCSTPLNKLNLFTMSCGKYHKELNKTTGSMDAYVNVNAGGGVHKWFNNRAVHIISSMNACHDTVYGQLQEKWELKKTSNSMPYCCEAL</sequence>
<name>A0A7R8D5W3_LEPSM</name>
<organism evidence="3 4">
    <name type="scientific">Lepeophtheirus salmonis</name>
    <name type="common">Salmon louse</name>
    <name type="synonym">Caligus salmonis</name>
    <dbReference type="NCBI Taxonomy" id="72036"/>
    <lineage>
        <taxon>Eukaryota</taxon>
        <taxon>Metazoa</taxon>
        <taxon>Ecdysozoa</taxon>
        <taxon>Arthropoda</taxon>
        <taxon>Crustacea</taxon>
        <taxon>Multicrustacea</taxon>
        <taxon>Hexanauplia</taxon>
        <taxon>Copepoda</taxon>
        <taxon>Siphonostomatoida</taxon>
        <taxon>Caligidae</taxon>
        <taxon>Lepeophtheirus</taxon>
    </lineage>
</organism>
<dbReference type="AlphaFoldDB" id="A0A7R8D5W3"/>
<dbReference type="SUPFAM" id="SSF50494">
    <property type="entry name" value="Trypsin-like serine proteases"/>
    <property type="match status" value="1"/>
</dbReference>
<dbReference type="GO" id="GO:0004252">
    <property type="term" value="F:serine-type endopeptidase activity"/>
    <property type="evidence" value="ECO:0007669"/>
    <property type="project" value="InterPro"/>
</dbReference>
<evidence type="ECO:0000313" key="4">
    <source>
        <dbReference type="Proteomes" id="UP000675881"/>
    </source>
</evidence>
<dbReference type="PANTHER" id="PTHR24256">
    <property type="entry name" value="TRYPTASE-RELATED"/>
    <property type="match status" value="1"/>
</dbReference>
<evidence type="ECO:0000313" key="3">
    <source>
        <dbReference type="EMBL" id="CAF3039470.1"/>
    </source>
</evidence>
<keyword evidence="4" id="KW-1185">Reference proteome</keyword>
<dbReference type="Pfam" id="PF00089">
    <property type="entry name" value="Trypsin"/>
    <property type="match status" value="1"/>
</dbReference>
<dbReference type="CDD" id="cd00190">
    <property type="entry name" value="Tryp_SPc"/>
    <property type="match status" value="1"/>
</dbReference>
<accession>A0A7R8D5W3</accession>
<dbReference type="GO" id="GO:0006508">
    <property type="term" value="P:proteolysis"/>
    <property type="evidence" value="ECO:0007669"/>
    <property type="project" value="InterPro"/>
</dbReference>
<comment type="similarity">
    <text evidence="2">Belongs to the peptidase S1 family. CLIP subfamily.</text>
</comment>
<evidence type="ECO:0000256" key="1">
    <source>
        <dbReference type="ARBA" id="ARBA00023157"/>
    </source>
</evidence>
<dbReference type="EMBL" id="HG994588">
    <property type="protein sequence ID" value="CAF3039470.1"/>
    <property type="molecule type" value="Genomic_DNA"/>
</dbReference>
<proteinExistence type="inferred from homology"/>
<dbReference type="SMART" id="SM00020">
    <property type="entry name" value="Tryp_SPc"/>
    <property type="match status" value="1"/>
</dbReference>